<keyword evidence="1" id="KW-0770">Synapse</keyword>
<dbReference type="PROSITE" id="PS50106">
    <property type="entry name" value="PDZ"/>
    <property type="match status" value="1"/>
</dbReference>
<comment type="caution">
    <text evidence="6">The sequence shown here is derived from an EMBL/GenBank/DDBJ whole genome shotgun (WGS) entry which is preliminary data.</text>
</comment>
<dbReference type="AlphaFoldDB" id="A0AA39FLA1"/>
<dbReference type="SMART" id="SM00228">
    <property type="entry name" value="PDZ"/>
    <property type="match status" value="1"/>
</dbReference>
<dbReference type="GO" id="GO:0042391">
    <property type="term" value="P:regulation of membrane potential"/>
    <property type="evidence" value="ECO:0007669"/>
    <property type="project" value="TreeGrafter"/>
</dbReference>
<evidence type="ECO:0000256" key="3">
    <source>
        <dbReference type="SAM" id="MobiDB-lite"/>
    </source>
</evidence>
<dbReference type="SUPFAM" id="SSF50156">
    <property type="entry name" value="PDZ domain-like"/>
    <property type="match status" value="1"/>
</dbReference>
<dbReference type="GO" id="GO:0031267">
    <property type="term" value="F:small GTPase binding"/>
    <property type="evidence" value="ECO:0007669"/>
    <property type="project" value="InterPro"/>
</dbReference>
<feature type="region of interest" description="Disordered" evidence="3">
    <location>
        <begin position="443"/>
        <end position="486"/>
    </location>
</feature>
<dbReference type="GO" id="GO:0044325">
    <property type="term" value="F:transmembrane transporter binding"/>
    <property type="evidence" value="ECO:0007669"/>
    <property type="project" value="TreeGrafter"/>
</dbReference>
<reference evidence="6" key="1">
    <citation type="journal article" date="2023" name="bioRxiv">
        <title>Scaffold-level genome assemblies of two parasitoid biocontrol wasps reveal the parthenogenesis mechanism and an associated novel virus.</title>
        <authorList>
            <person name="Inwood S."/>
            <person name="Skelly J."/>
            <person name="Guhlin J."/>
            <person name="Harrop T."/>
            <person name="Goldson S."/>
            <person name="Dearden P."/>
        </authorList>
    </citation>
    <scope>NUCLEOTIDE SEQUENCE</scope>
    <source>
        <strain evidence="6">Irish</strain>
        <tissue evidence="6">Whole body</tissue>
    </source>
</reference>
<feature type="compositionally biased region" description="Basic and acidic residues" evidence="3">
    <location>
        <begin position="26"/>
        <end position="41"/>
    </location>
</feature>
<evidence type="ECO:0000259" key="5">
    <source>
        <dbReference type="PROSITE" id="PS50106"/>
    </source>
</evidence>
<dbReference type="PANTHER" id="PTHR12157:SF21">
    <property type="entry name" value="RAB3 INTERACTING MOLECULE, ISOFORM F"/>
    <property type="match status" value="1"/>
</dbReference>
<dbReference type="SMART" id="SM00239">
    <property type="entry name" value="C2"/>
    <property type="match status" value="1"/>
</dbReference>
<dbReference type="InterPro" id="IPR036034">
    <property type="entry name" value="PDZ_sf"/>
</dbReference>
<dbReference type="InterPro" id="IPR001478">
    <property type="entry name" value="PDZ"/>
</dbReference>
<gene>
    <name evidence="6" type="ORF">PV328_005049</name>
</gene>
<dbReference type="GO" id="GO:0048791">
    <property type="term" value="P:calcium ion-regulated exocytosis of neurotransmitter"/>
    <property type="evidence" value="ECO:0007669"/>
    <property type="project" value="TreeGrafter"/>
</dbReference>
<dbReference type="Gene3D" id="2.30.42.10">
    <property type="match status" value="1"/>
</dbReference>
<evidence type="ECO:0000313" key="6">
    <source>
        <dbReference type="EMBL" id="KAK0171618.1"/>
    </source>
</evidence>
<dbReference type="PROSITE" id="PS50004">
    <property type="entry name" value="C2"/>
    <property type="match status" value="1"/>
</dbReference>
<evidence type="ECO:0000256" key="2">
    <source>
        <dbReference type="ARBA" id="ARBA00034103"/>
    </source>
</evidence>
<evidence type="ECO:0000313" key="7">
    <source>
        <dbReference type="Proteomes" id="UP001168990"/>
    </source>
</evidence>
<comment type="subcellular location">
    <subcellularLocation>
        <location evidence="2">Synapse</location>
    </subcellularLocation>
</comment>
<name>A0AA39FLA1_9HYME</name>
<feature type="compositionally biased region" description="Low complexity" evidence="3">
    <location>
        <begin position="477"/>
        <end position="486"/>
    </location>
</feature>
<dbReference type="Gene3D" id="2.60.40.150">
    <property type="entry name" value="C2 domain"/>
    <property type="match status" value="1"/>
</dbReference>
<feature type="domain" description="PDZ" evidence="5">
    <location>
        <begin position="115"/>
        <end position="203"/>
    </location>
</feature>
<accession>A0AA39FLA1</accession>
<reference evidence="6" key="2">
    <citation type="submission" date="2023-03" db="EMBL/GenBank/DDBJ databases">
        <authorList>
            <person name="Inwood S.N."/>
            <person name="Skelly J.G."/>
            <person name="Guhlin J."/>
            <person name="Harrop T.W.R."/>
            <person name="Goldson S.G."/>
            <person name="Dearden P.K."/>
        </authorList>
    </citation>
    <scope>NUCLEOTIDE SEQUENCE</scope>
    <source>
        <strain evidence="6">Irish</strain>
        <tissue evidence="6">Whole body</tissue>
    </source>
</reference>
<proteinExistence type="predicted"/>
<dbReference type="InterPro" id="IPR035892">
    <property type="entry name" value="C2_domain_sf"/>
</dbReference>
<evidence type="ECO:0000259" key="4">
    <source>
        <dbReference type="PROSITE" id="PS50004"/>
    </source>
</evidence>
<organism evidence="6 7">
    <name type="scientific">Microctonus aethiopoides</name>
    <dbReference type="NCBI Taxonomy" id="144406"/>
    <lineage>
        <taxon>Eukaryota</taxon>
        <taxon>Metazoa</taxon>
        <taxon>Ecdysozoa</taxon>
        <taxon>Arthropoda</taxon>
        <taxon>Hexapoda</taxon>
        <taxon>Insecta</taxon>
        <taxon>Pterygota</taxon>
        <taxon>Neoptera</taxon>
        <taxon>Endopterygota</taxon>
        <taxon>Hymenoptera</taxon>
        <taxon>Apocrita</taxon>
        <taxon>Ichneumonoidea</taxon>
        <taxon>Braconidae</taxon>
        <taxon>Euphorinae</taxon>
        <taxon>Microctonus</taxon>
    </lineage>
</organism>
<dbReference type="EMBL" id="JAQQBS010000002">
    <property type="protein sequence ID" value="KAK0171618.1"/>
    <property type="molecule type" value="Genomic_DNA"/>
</dbReference>
<dbReference type="PANTHER" id="PTHR12157">
    <property type="entry name" value="REGULATING SYNAPTIC MEMBRANE EXOCYTOSIS PROTEIN"/>
    <property type="match status" value="1"/>
</dbReference>
<sequence>MSGGSHRHGSHNGHHVISETMTVEYNGHHPPREPRKEESTLRRGKKTVRFDGGTMVGGPQDDWSWEADRQGSQDSATKDSGIDTSSTFTSSEDSNRGDLPKQPQGSNDNQKTIRHMILRKPAGSGSILGLKVAGGVLLDDGRIGAVIEKVKEGTPAAVDGNLRPGDEVIEWNGHCLQGKSAQDVSNIIAESRDEAQVELIVSRHLAGNTSNIMMTDMTTSTMLSMPRRISVQSQWRQTHEPMPIPQQPHHRELYDVRRDKPSVLVTSPGSPDLHAQGRGRHPRPSTGYSNVGGKLQVKLDFNSSCNRLGVTIICATELTPRSNGQPRSPYAKMYLLPDRSEKSKRRTKTLANTNDPRWNESFDYNVRKSELKHRWLEVTVWDLIIHGTNDFLGEALLEVTNINEKSQWQWQNLVAHEERRPMGQYHETYDDIAITPVDYHLSPPSTTSRLSDSDTSEYDITDCDVSRDQRRTADGASISSIGSSSR</sequence>
<dbReference type="GO" id="GO:0042734">
    <property type="term" value="C:presynaptic membrane"/>
    <property type="evidence" value="ECO:0007669"/>
    <property type="project" value="TreeGrafter"/>
</dbReference>
<dbReference type="InterPro" id="IPR000008">
    <property type="entry name" value="C2_dom"/>
</dbReference>
<dbReference type="SUPFAM" id="SSF49562">
    <property type="entry name" value="C2 domain (Calcium/lipid-binding domain, CaLB)"/>
    <property type="match status" value="1"/>
</dbReference>
<dbReference type="GO" id="GO:0048167">
    <property type="term" value="P:regulation of synaptic plasticity"/>
    <property type="evidence" value="ECO:0007669"/>
    <property type="project" value="TreeGrafter"/>
</dbReference>
<feature type="region of interest" description="Disordered" evidence="3">
    <location>
        <begin position="1"/>
        <end position="110"/>
    </location>
</feature>
<protein>
    <submittedName>
        <fullName evidence="6">Uncharacterized protein</fullName>
    </submittedName>
</protein>
<dbReference type="Proteomes" id="UP001168990">
    <property type="component" value="Unassembled WGS sequence"/>
</dbReference>
<dbReference type="GO" id="GO:0048788">
    <property type="term" value="C:cytoskeleton of presynaptic active zone"/>
    <property type="evidence" value="ECO:0007669"/>
    <property type="project" value="TreeGrafter"/>
</dbReference>
<feature type="region of interest" description="Disordered" evidence="3">
    <location>
        <begin position="267"/>
        <end position="291"/>
    </location>
</feature>
<keyword evidence="7" id="KW-1185">Reference proteome</keyword>
<dbReference type="InterPro" id="IPR039032">
    <property type="entry name" value="Rim-like"/>
</dbReference>
<evidence type="ECO:0000256" key="1">
    <source>
        <dbReference type="ARBA" id="ARBA00023018"/>
    </source>
</evidence>
<dbReference type="Pfam" id="PF00595">
    <property type="entry name" value="PDZ"/>
    <property type="match status" value="1"/>
</dbReference>
<feature type="compositionally biased region" description="Basic and acidic residues" evidence="3">
    <location>
        <begin position="464"/>
        <end position="473"/>
    </location>
</feature>
<dbReference type="Pfam" id="PF00168">
    <property type="entry name" value="C2"/>
    <property type="match status" value="1"/>
</dbReference>
<feature type="domain" description="C2" evidence="4">
    <location>
        <begin position="291"/>
        <end position="413"/>
    </location>
</feature>
<feature type="compositionally biased region" description="Basic residues" evidence="3">
    <location>
        <begin position="1"/>
        <end position="14"/>
    </location>
</feature>
<dbReference type="GO" id="GO:0050806">
    <property type="term" value="P:positive regulation of synaptic transmission"/>
    <property type="evidence" value="ECO:0007669"/>
    <property type="project" value="TreeGrafter"/>
</dbReference>
<feature type="compositionally biased region" description="Basic and acidic residues" evidence="3">
    <location>
        <begin position="66"/>
        <end position="81"/>
    </location>
</feature>